<name>A0ABV2HAW3_9HYPH</name>
<gene>
    <name evidence="2" type="ORF">ABID21_003812</name>
</gene>
<accession>A0ABV2HAW3</accession>
<dbReference type="RefSeq" id="WP_247245489.1">
    <property type="nucleotide sequence ID" value="NZ_JALJRA010000016.1"/>
</dbReference>
<proteinExistence type="predicted"/>
<dbReference type="EMBL" id="JBEPLJ010000015">
    <property type="protein sequence ID" value="MET3587684.1"/>
    <property type="molecule type" value="Genomic_DNA"/>
</dbReference>
<sequence>MSPEAIRTEDTRVAEGQKAALLKRALRVICAAAILTAGSWLISFVVATA</sequence>
<keyword evidence="1" id="KW-0812">Transmembrane</keyword>
<reference evidence="2 3" key="1">
    <citation type="submission" date="2024-06" db="EMBL/GenBank/DDBJ databases">
        <title>Genomic Encyclopedia of Type Strains, Phase IV (KMG-IV): sequencing the most valuable type-strain genomes for metagenomic binning, comparative biology and taxonomic classification.</title>
        <authorList>
            <person name="Goeker M."/>
        </authorList>
    </citation>
    <scope>NUCLEOTIDE SEQUENCE [LARGE SCALE GENOMIC DNA]</scope>
    <source>
        <strain evidence="2 3">DSM 105042</strain>
    </source>
</reference>
<evidence type="ECO:0000256" key="1">
    <source>
        <dbReference type="SAM" id="Phobius"/>
    </source>
</evidence>
<keyword evidence="3" id="KW-1185">Reference proteome</keyword>
<keyword evidence="1" id="KW-1133">Transmembrane helix</keyword>
<evidence type="ECO:0000313" key="3">
    <source>
        <dbReference type="Proteomes" id="UP001549031"/>
    </source>
</evidence>
<keyword evidence="1" id="KW-0472">Membrane</keyword>
<evidence type="ECO:0000313" key="2">
    <source>
        <dbReference type="EMBL" id="MET3587684.1"/>
    </source>
</evidence>
<comment type="caution">
    <text evidence="2">The sequence shown here is derived from an EMBL/GenBank/DDBJ whole genome shotgun (WGS) entry which is preliminary data.</text>
</comment>
<feature type="transmembrane region" description="Helical" evidence="1">
    <location>
        <begin position="25"/>
        <end position="47"/>
    </location>
</feature>
<protein>
    <submittedName>
        <fullName evidence="2">Uncharacterized protein</fullName>
    </submittedName>
</protein>
<organism evidence="2 3">
    <name type="scientific">Pseudorhizobium tarimense</name>
    <dbReference type="NCBI Taxonomy" id="1079109"/>
    <lineage>
        <taxon>Bacteria</taxon>
        <taxon>Pseudomonadati</taxon>
        <taxon>Pseudomonadota</taxon>
        <taxon>Alphaproteobacteria</taxon>
        <taxon>Hyphomicrobiales</taxon>
        <taxon>Rhizobiaceae</taxon>
        <taxon>Rhizobium/Agrobacterium group</taxon>
        <taxon>Pseudorhizobium</taxon>
    </lineage>
</organism>
<dbReference type="Proteomes" id="UP001549031">
    <property type="component" value="Unassembled WGS sequence"/>
</dbReference>